<organism evidence="1 2">
    <name type="scientific">Actinomadura mexicana</name>
    <dbReference type="NCBI Taxonomy" id="134959"/>
    <lineage>
        <taxon>Bacteria</taxon>
        <taxon>Bacillati</taxon>
        <taxon>Actinomycetota</taxon>
        <taxon>Actinomycetes</taxon>
        <taxon>Streptosporangiales</taxon>
        <taxon>Thermomonosporaceae</taxon>
        <taxon>Actinomadura</taxon>
    </lineage>
</organism>
<evidence type="ECO:0008006" key="3">
    <source>
        <dbReference type="Google" id="ProtNLM"/>
    </source>
</evidence>
<keyword evidence="2" id="KW-1185">Reference proteome</keyword>
<dbReference type="RefSeq" id="WP_089311355.1">
    <property type="nucleotide sequence ID" value="NZ_FZNP01000003.1"/>
</dbReference>
<dbReference type="SUPFAM" id="SSF56112">
    <property type="entry name" value="Protein kinase-like (PK-like)"/>
    <property type="match status" value="1"/>
</dbReference>
<evidence type="ECO:0000313" key="2">
    <source>
        <dbReference type="Proteomes" id="UP000198420"/>
    </source>
</evidence>
<dbReference type="AlphaFoldDB" id="A0A238WU84"/>
<proteinExistence type="predicted"/>
<gene>
    <name evidence="1" type="ORF">SAMN06265355_103290</name>
</gene>
<sequence>MSAPEQTRAAWISAVRDLWPDARVEAVGPGRSEGARRELAFLPDAERPRLLVPAGMPRATAAALRRYSHDLGVKQRASRGLTAAAVRTGLPERTLRDRLRVTGGGPSVEDRLSELLGRPVVVSVGLGSARANRKPILHVLTPRGEPAAFVKIGDTGTARALLAGEAAALTYLNAHLPASESRGRPHVPRLLHHGTWHGLDLLVLEPLPTGALGWRPRSRAPVAQMRALFEVGGVERAPLRGSAYWQEMTASPGLVLDERQRDAFGEVVEGVGKAHGDLVLDFGAWHGDWTPWNMAWHRGVLRLWDWERFSRGVPNGFDLLHYRLQEAMRTASGPPYATWPDGAAALLEPLGPTGPAAEATVRLYLLELCRRYLLAAQEPIGGPLRADTERLLTLLHTTTPDTISGGTP</sequence>
<name>A0A238WU84_9ACTN</name>
<dbReference type="Proteomes" id="UP000198420">
    <property type="component" value="Unassembled WGS sequence"/>
</dbReference>
<dbReference type="OrthoDB" id="8479674at2"/>
<protein>
    <recommendedName>
        <fullName evidence="3">Phosphotransferase enzyme family protein</fullName>
    </recommendedName>
</protein>
<dbReference type="InterPro" id="IPR011009">
    <property type="entry name" value="Kinase-like_dom_sf"/>
</dbReference>
<evidence type="ECO:0000313" key="1">
    <source>
        <dbReference type="EMBL" id="SNR49973.1"/>
    </source>
</evidence>
<reference evidence="2" key="1">
    <citation type="submission" date="2017-06" db="EMBL/GenBank/DDBJ databases">
        <authorList>
            <person name="Varghese N."/>
            <person name="Submissions S."/>
        </authorList>
    </citation>
    <scope>NUCLEOTIDE SEQUENCE [LARGE SCALE GENOMIC DNA]</scope>
    <source>
        <strain evidence="2">DSM 44485</strain>
    </source>
</reference>
<dbReference type="EMBL" id="FZNP01000003">
    <property type="protein sequence ID" value="SNR49973.1"/>
    <property type="molecule type" value="Genomic_DNA"/>
</dbReference>
<accession>A0A238WU84</accession>